<dbReference type="FunFam" id="2.60.200.20:FF:000003">
    <property type="entry name" value="sarcolemmal membrane-associated protein isoform X2"/>
    <property type="match status" value="1"/>
</dbReference>
<keyword evidence="23" id="KW-1185">Reference proteome</keyword>
<dbReference type="GO" id="GO:0005615">
    <property type="term" value="C:extracellular space"/>
    <property type="evidence" value="ECO:0007669"/>
    <property type="project" value="InterPro"/>
</dbReference>
<evidence type="ECO:0000313" key="24">
    <source>
        <dbReference type="RefSeq" id="XP_012908744.2"/>
    </source>
</evidence>
<dbReference type="AlphaFoldDB" id="A0A8U0NPQ9"/>
<evidence type="ECO:0000256" key="12">
    <source>
        <dbReference type="ARBA" id="ARBA00023212"/>
    </source>
</evidence>
<dbReference type="GO" id="GO:1900825">
    <property type="term" value="P:regulation of membrane depolarization during cardiac muscle cell action potential"/>
    <property type="evidence" value="ECO:0007669"/>
    <property type="project" value="TreeGrafter"/>
</dbReference>
<dbReference type="Gene3D" id="2.60.200.20">
    <property type="match status" value="1"/>
</dbReference>
<evidence type="ECO:0000256" key="18">
    <source>
        <dbReference type="ARBA" id="ARBA00074026"/>
    </source>
</evidence>
<evidence type="ECO:0000256" key="8">
    <source>
        <dbReference type="ARBA" id="ARBA00022989"/>
    </source>
</evidence>
<protein>
    <recommendedName>
        <fullName evidence="18">Sarcolemmal membrane-associated protein</fullName>
    </recommendedName>
</protein>
<dbReference type="InterPro" id="IPR008984">
    <property type="entry name" value="SMAD_FHA_dom_sf"/>
</dbReference>
<evidence type="ECO:0000256" key="20">
    <source>
        <dbReference type="SAM" id="MobiDB-lite"/>
    </source>
</evidence>
<evidence type="ECO:0000256" key="4">
    <source>
        <dbReference type="ARBA" id="ARBA00022490"/>
    </source>
</evidence>
<evidence type="ECO:0000256" key="7">
    <source>
        <dbReference type="ARBA" id="ARBA00022824"/>
    </source>
</evidence>
<evidence type="ECO:0000256" key="19">
    <source>
        <dbReference type="SAM" id="Coils"/>
    </source>
</evidence>
<dbReference type="CTD" id="7871"/>
<feature type="compositionally biased region" description="Basic and acidic residues" evidence="20">
    <location>
        <begin position="434"/>
        <end position="444"/>
    </location>
</feature>
<gene>
    <name evidence="24" type="primary">LOC101680902</name>
</gene>
<dbReference type="InterPro" id="IPR001363">
    <property type="entry name" value="Prot_inh_fetuin_CS"/>
</dbReference>
<feature type="region of interest" description="Disordered" evidence="20">
    <location>
        <begin position="434"/>
        <end position="465"/>
    </location>
</feature>
<proteinExistence type="inferred from homology"/>
<dbReference type="GO" id="GO:0042383">
    <property type="term" value="C:sarcolemma"/>
    <property type="evidence" value="ECO:0007669"/>
    <property type="project" value="UniProtKB-SubCell"/>
</dbReference>
<feature type="transmembrane region" description="Helical" evidence="21">
    <location>
        <begin position="799"/>
        <end position="818"/>
    </location>
</feature>
<comment type="subcellular location">
    <subcellularLocation>
        <location evidence="15">Cell membrane</location>
        <location evidence="15">Sarcolemma</location>
        <topology evidence="15">Single-pass type IV membrane protein</topology>
    </subcellularLocation>
    <subcellularLocation>
        <location evidence="2">Cytoplasm</location>
        <location evidence="2">Cytoskeleton</location>
        <location evidence="2">Microtubule organizing center</location>
        <location evidence="2">Centrosome</location>
    </subcellularLocation>
    <subcellularLocation>
        <location evidence="1">Endoplasmic reticulum membrane</location>
        <topology evidence="1">Single-pass type IV membrane protein</topology>
    </subcellularLocation>
    <subcellularLocation>
        <location evidence="13">Mitochondrion membrane</location>
        <topology evidence="13">Single-pass type IV membrane protein</topology>
    </subcellularLocation>
</comment>
<sequence>MPSALAIFTCRPNSHPFQERHVYLDEPIKIGRSVARCRPAQNNATFDCKVLSRNHALVWFDHKTGKFYLQDTKSSNGTFINSQRLSRGSEESPPCEILSGDIIQFGVDVTENTRKGTVTHGCIVSTIKLFLPDGMEARLRSDVIHAPLPSPVDKVAANTPSMYSQELFQLSQYLQEALHREQMLEQKLATLQRLLAITQEASDTSWQALIDEDRLLSRLEVMGNQLQACSKNQTEDSLRKELIALQEDKHNYETTAKESLRRVLQEKIEVVRKLSEVERSLSNTEDECTHLKEMNERTQEELRELANKYNGAVNEIKDLSDKLKVAEGKQEEIQQKGQAEKKELQHKIDEMEEKEQELQAKIEALQADNDFTNERLTALQVRLEHLQEKTLKECSNLGIQVDDFLPKINGSTEKEKLIVEGHLTKVVEETKLSKENQAKAKESDLSDTLSPSKEKSSDDTTDAQMDEQDLNEPLAKVSLLKDDLQGAQSEIETKQEIQHLRKELIEAQELARASKQKCFELQALLEEERKAYRNQVEESSKQIQVLQAQLQRLHINIENLREEKDSEITSTRDELLSARDEILLLHQAAEKAASERDTDIASLQEELKKVRAELERWRKAASEYEKEITSLQSSFQLRCQQCEDQQREEATRLQSELEKLKKEWNVLETECHSLKKENVLLSSELQRQEKELHNSQKQSLELTSDLSILQMTRKQLENQVGSLKEQHLRDSADLKTLLSKAENQAKDVQKEYEKTQTVLSELKLKFEMTEQEKQSITDELKQCKDNLKLLREKGNNKPWPWMPMLAALVAVTAIVLYVPGLARASP</sequence>
<feature type="domain" description="FHA" evidence="22">
    <location>
        <begin position="28"/>
        <end position="85"/>
    </location>
</feature>
<evidence type="ECO:0000313" key="23">
    <source>
        <dbReference type="Proteomes" id="UP000000715"/>
    </source>
</evidence>
<feature type="coiled-coil region" evidence="19">
    <location>
        <begin position="235"/>
        <end position="389"/>
    </location>
</feature>
<evidence type="ECO:0000256" key="2">
    <source>
        <dbReference type="ARBA" id="ARBA00004300"/>
    </source>
</evidence>
<evidence type="ECO:0000256" key="9">
    <source>
        <dbReference type="ARBA" id="ARBA00023054"/>
    </source>
</evidence>
<keyword evidence="4" id="KW-0963">Cytoplasm</keyword>
<keyword evidence="10" id="KW-0496">Mitochondrion</keyword>
<evidence type="ECO:0000259" key="22">
    <source>
        <dbReference type="PROSITE" id="PS50006"/>
    </source>
</evidence>
<evidence type="ECO:0000256" key="1">
    <source>
        <dbReference type="ARBA" id="ARBA00004163"/>
    </source>
</evidence>
<evidence type="ECO:0000256" key="15">
    <source>
        <dbReference type="ARBA" id="ARBA00060409"/>
    </source>
</evidence>
<keyword evidence="3" id="KW-1003">Cell membrane</keyword>
<evidence type="ECO:0000256" key="10">
    <source>
        <dbReference type="ARBA" id="ARBA00023128"/>
    </source>
</evidence>
<dbReference type="Proteomes" id="UP000000715">
    <property type="component" value="Unplaced"/>
</dbReference>
<evidence type="ECO:0000256" key="16">
    <source>
        <dbReference type="ARBA" id="ARBA00061687"/>
    </source>
</evidence>
<accession>A0A8U0NPQ9</accession>
<dbReference type="InterPro" id="IPR051176">
    <property type="entry name" value="Cent_Immune-Sig_Mod"/>
</dbReference>
<dbReference type="InterPro" id="IPR000253">
    <property type="entry name" value="FHA_dom"/>
</dbReference>
<comment type="function">
    <text evidence="14">Associates with the striatin-interacting phosphatase and kinase (STRIPAK) core complex, forming the extended (SIKE1:SLMAP)STRIPAK complex. The (SIKE1:SLMAP)STRIPAK complex dephosphorylates STK3 leading to the inhibition of Hippo signaling and the control of cell growth. May play a role during myoblast fusion.</text>
</comment>
<comment type="subunit">
    <text evidence="17">Homodimer. Interacts with myosin. Interacts with SIKE1 and both associate with the STRIPAK core complex composed of PP2A catalytic and scaffolding subunits, the striatins (PP2A regulatory subunits), the striatin-associated proteins MOB4, STRIP1 and STRIP2, PDCD10 and members of the STE20 kinases, such as STK24 and STK26. Interacts (via FHA domain) with STK3 (when phosphorylated); the interaction associates STK3 with the STRIPAK complex.</text>
</comment>
<evidence type="ECO:0000256" key="13">
    <source>
        <dbReference type="ARBA" id="ARBA00046294"/>
    </source>
</evidence>
<keyword evidence="11 21" id="KW-0472">Membrane</keyword>
<keyword evidence="12" id="KW-0206">Cytoskeleton</keyword>
<dbReference type="GO" id="GO:0005813">
    <property type="term" value="C:centrosome"/>
    <property type="evidence" value="ECO:0007669"/>
    <property type="project" value="UniProtKB-SubCell"/>
</dbReference>
<dbReference type="SUPFAM" id="SSF49879">
    <property type="entry name" value="SMAD/FHA domain"/>
    <property type="match status" value="1"/>
</dbReference>
<dbReference type="PANTHER" id="PTHR15715">
    <property type="entry name" value="CENTROSOMAL PROTEIN OF 170 KDA"/>
    <property type="match status" value="1"/>
</dbReference>
<dbReference type="RefSeq" id="XP_012908744.2">
    <property type="nucleotide sequence ID" value="XM_013053290.2"/>
</dbReference>
<dbReference type="SMART" id="SM00240">
    <property type="entry name" value="FHA"/>
    <property type="match status" value="1"/>
</dbReference>
<dbReference type="CDD" id="cd21911">
    <property type="entry name" value="CC1_SLMAP"/>
    <property type="match status" value="1"/>
</dbReference>
<evidence type="ECO:0000256" key="14">
    <source>
        <dbReference type="ARBA" id="ARBA00057671"/>
    </source>
</evidence>
<dbReference type="PANTHER" id="PTHR15715:SF22">
    <property type="entry name" value="SARCOLEMMAL MEMBRANE-ASSOCIATED PROTEIN"/>
    <property type="match status" value="1"/>
</dbReference>
<evidence type="ECO:0000256" key="11">
    <source>
        <dbReference type="ARBA" id="ARBA00023136"/>
    </source>
</evidence>
<feature type="coiled-coil region" evidence="19">
    <location>
        <begin position="490"/>
        <end position="793"/>
    </location>
</feature>
<comment type="similarity">
    <text evidence="16">Belongs to the SLMAP family.</text>
</comment>
<dbReference type="GO" id="GO:0072659">
    <property type="term" value="P:protein localization to plasma membrane"/>
    <property type="evidence" value="ECO:0007669"/>
    <property type="project" value="TreeGrafter"/>
</dbReference>
<keyword evidence="6 21" id="KW-0812">Transmembrane</keyword>
<keyword evidence="7" id="KW-0256">Endoplasmic reticulum</keyword>
<organism evidence="23 24">
    <name type="scientific">Mustela putorius furo</name>
    <name type="common">European domestic ferret</name>
    <name type="synonym">Mustela furo</name>
    <dbReference type="NCBI Taxonomy" id="9669"/>
    <lineage>
        <taxon>Eukaryota</taxon>
        <taxon>Metazoa</taxon>
        <taxon>Chordata</taxon>
        <taxon>Craniata</taxon>
        <taxon>Vertebrata</taxon>
        <taxon>Euteleostomi</taxon>
        <taxon>Mammalia</taxon>
        <taxon>Eutheria</taxon>
        <taxon>Laurasiatheria</taxon>
        <taxon>Carnivora</taxon>
        <taxon>Caniformia</taxon>
        <taxon>Musteloidea</taxon>
        <taxon>Mustelidae</taxon>
        <taxon>Mustelinae</taxon>
        <taxon>Mustela</taxon>
    </lineage>
</organism>
<dbReference type="Pfam" id="PF00498">
    <property type="entry name" value="FHA"/>
    <property type="match status" value="1"/>
</dbReference>
<dbReference type="GO" id="GO:0005789">
    <property type="term" value="C:endoplasmic reticulum membrane"/>
    <property type="evidence" value="ECO:0007669"/>
    <property type="project" value="UniProtKB-SubCell"/>
</dbReference>
<feature type="coiled-coil region" evidence="19">
    <location>
        <begin position="174"/>
        <end position="201"/>
    </location>
</feature>
<reference evidence="24" key="1">
    <citation type="submission" date="2025-08" db="UniProtKB">
        <authorList>
            <consortium name="RefSeq"/>
        </authorList>
    </citation>
    <scope>IDENTIFICATION</scope>
    <source>
        <tissue evidence="24">Brain</tissue>
    </source>
</reference>
<dbReference type="GO" id="GO:0031966">
    <property type="term" value="C:mitochondrial membrane"/>
    <property type="evidence" value="ECO:0007669"/>
    <property type="project" value="UniProtKB-SubCell"/>
</dbReference>
<keyword evidence="9 19" id="KW-0175">Coiled coil</keyword>
<dbReference type="CDD" id="cd22679">
    <property type="entry name" value="FHA_SLMAP"/>
    <property type="match status" value="1"/>
</dbReference>
<evidence type="ECO:0000256" key="3">
    <source>
        <dbReference type="ARBA" id="ARBA00022475"/>
    </source>
</evidence>
<dbReference type="PROSITE" id="PS50006">
    <property type="entry name" value="FHA_DOMAIN"/>
    <property type="match status" value="1"/>
</dbReference>
<evidence type="ECO:0000256" key="21">
    <source>
        <dbReference type="SAM" id="Phobius"/>
    </source>
</evidence>
<evidence type="ECO:0000256" key="6">
    <source>
        <dbReference type="ARBA" id="ARBA00022692"/>
    </source>
</evidence>
<name>A0A8U0NPQ9_MUSPF</name>
<dbReference type="GeneID" id="101680902"/>
<dbReference type="PROSITE" id="PS01255">
    <property type="entry name" value="FETUIN_2"/>
    <property type="match status" value="1"/>
</dbReference>
<keyword evidence="8 21" id="KW-1133">Transmembrane helix</keyword>
<evidence type="ECO:0000256" key="17">
    <source>
        <dbReference type="ARBA" id="ARBA00066015"/>
    </source>
</evidence>
<evidence type="ECO:0000256" key="5">
    <source>
        <dbReference type="ARBA" id="ARBA00022553"/>
    </source>
</evidence>
<keyword evidence="5" id="KW-0597">Phosphoprotein</keyword>